<protein>
    <recommendedName>
        <fullName evidence="1">DUF218 domain-containing protein</fullName>
    </recommendedName>
</protein>
<dbReference type="RefSeq" id="WP_184949979.1">
    <property type="nucleotide sequence ID" value="NZ_BOMC01000007.1"/>
</dbReference>
<evidence type="ECO:0000313" key="2">
    <source>
        <dbReference type="EMBL" id="MBB4691117.1"/>
    </source>
</evidence>
<gene>
    <name evidence="2" type="ORF">BKA14_001265</name>
</gene>
<organism evidence="2 3">
    <name type="scientific">Paractinoplanes abujensis</name>
    <dbReference type="NCBI Taxonomy" id="882441"/>
    <lineage>
        <taxon>Bacteria</taxon>
        <taxon>Bacillati</taxon>
        <taxon>Actinomycetota</taxon>
        <taxon>Actinomycetes</taxon>
        <taxon>Micromonosporales</taxon>
        <taxon>Micromonosporaceae</taxon>
        <taxon>Paractinoplanes</taxon>
    </lineage>
</organism>
<sequence length="258" mass="27869">MIDSVAAAHVNTLVDFCAMRDVDDLTREAVESAAGGPVDVAVLYGGSILAGADVFARIATAGLARHYMIVGGQGHSTDVLRRALAGPDVDARSEASLFDQYLRDRHGIAVDLLEHESTNCGSNVRNTLTQLAAARLPHRRILIVQDASMQRRMDAGFRLHAPDVRIVNYAAHRTHIDLVDGEPAFANPPIGMWSPDRYVSLLMGEIPRLADDENGYGPRGRHFIAHVDVPTAVTDAYRALRAAGAGTPRAADDRWSDS</sequence>
<proteinExistence type="predicted"/>
<dbReference type="AlphaFoldDB" id="A0A7W7G003"/>
<dbReference type="PANTHER" id="PTHR30336:SF20">
    <property type="entry name" value="DUF218 DOMAIN-CONTAINING PROTEIN"/>
    <property type="match status" value="1"/>
</dbReference>
<name>A0A7W7G003_9ACTN</name>
<dbReference type="InterPro" id="IPR014729">
    <property type="entry name" value="Rossmann-like_a/b/a_fold"/>
</dbReference>
<comment type="caution">
    <text evidence="2">The sequence shown here is derived from an EMBL/GenBank/DDBJ whole genome shotgun (WGS) entry which is preliminary data.</text>
</comment>
<dbReference type="Proteomes" id="UP000542742">
    <property type="component" value="Unassembled WGS sequence"/>
</dbReference>
<dbReference type="Gene3D" id="1.10.3620.10">
    <property type="entry name" value="YdcF like domain"/>
    <property type="match status" value="1"/>
</dbReference>
<evidence type="ECO:0000259" key="1">
    <source>
        <dbReference type="Pfam" id="PF02698"/>
    </source>
</evidence>
<accession>A0A7W7G003</accession>
<dbReference type="Gene3D" id="3.40.50.620">
    <property type="entry name" value="HUPs"/>
    <property type="match status" value="1"/>
</dbReference>
<dbReference type="InterPro" id="IPR051599">
    <property type="entry name" value="Cell_Envelope_Assoc"/>
</dbReference>
<dbReference type="PANTHER" id="PTHR30336">
    <property type="entry name" value="INNER MEMBRANE PROTEIN, PROBABLE PERMEASE"/>
    <property type="match status" value="1"/>
</dbReference>
<dbReference type="InterPro" id="IPR003848">
    <property type="entry name" value="DUF218"/>
</dbReference>
<dbReference type="Pfam" id="PF02698">
    <property type="entry name" value="DUF218"/>
    <property type="match status" value="1"/>
</dbReference>
<dbReference type="EMBL" id="JACHMF010000001">
    <property type="protein sequence ID" value="MBB4691117.1"/>
    <property type="molecule type" value="Genomic_DNA"/>
</dbReference>
<dbReference type="GO" id="GO:0005886">
    <property type="term" value="C:plasma membrane"/>
    <property type="evidence" value="ECO:0007669"/>
    <property type="project" value="TreeGrafter"/>
</dbReference>
<feature type="domain" description="DUF218" evidence="1">
    <location>
        <begin position="56"/>
        <end position="160"/>
    </location>
</feature>
<evidence type="ECO:0000313" key="3">
    <source>
        <dbReference type="Proteomes" id="UP000542742"/>
    </source>
</evidence>
<keyword evidence="3" id="KW-1185">Reference proteome</keyword>
<reference evidence="2 3" key="1">
    <citation type="submission" date="2020-08" db="EMBL/GenBank/DDBJ databases">
        <title>Sequencing the genomes of 1000 actinobacteria strains.</title>
        <authorList>
            <person name="Klenk H.-P."/>
        </authorList>
    </citation>
    <scope>NUCLEOTIDE SEQUENCE [LARGE SCALE GENOMIC DNA]</scope>
    <source>
        <strain evidence="2 3">DSM 45518</strain>
    </source>
</reference>